<protein>
    <submittedName>
        <fullName evidence="1">Uncharacterized protein</fullName>
    </submittedName>
</protein>
<sequence length="110" mass="11469">MLQLVPRPDLAGRTSQWGQGGPGDLATIVCAFDLTSPGVSPGMCFVQRRHADGGVEVPVLTSIGPTVCHDEAVYLSRSILAGTNPRVPVALQIQILAVAVIALARVRALS</sequence>
<accession>A0A560IK89</accession>
<organism evidence="1 2">
    <name type="scientific">Nitrospirillum amazonense</name>
    <dbReference type="NCBI Taxonomy" id="28077"/>
    <lineage>
        <taxon>Bacteria</taxon>
        <taxon>Pseudomonadati</taxon>
        <taxon>Pseudomonadota</taxon>
        <taxon>Alphaproteobacteria</taxon>
        <taxon>Rhodospirillales</taxon>
        <taxon>Azospirillaceae</taxon>
        <taxon>Nitrospirillum</taxon>
    </lineage>
</organism>
<evidence type="ECO:0000313" key="1">
    <source>
        <dbReference type="EMBL" id="TWB58711.1"/>
    </source>
</evidence>
<dbReference type="AlphaFoldDB" id="A0A560IK89"/>
<dbReference type="EMBL" id="VITT01000009">
    <property type="protein sequence ID" value="TWB58711.1"/>
    <property type="molecule type" value="Genomic_DNA"/>
</dbReference>
<reference evidence="1 2" key="1">
    <citation type="submission" date="2019-06" db="EMBL/GenBank/DDBJ databases">
        <title>Genomic Encyclopedia of Type Strains, Phase IV (KMG-V): Genome sequencing to study the core and pangenomes of soil and plant-associated prokaryotes.</title>
        <authorList>
            <person name="Whitman W."/>
        </authorList>
    </citation>
    <scope>NUCLEOTIDE SEQUENCE [LARGE SCALE GENOMIC DNA]</scope>
    <source>
        <strain evidence="1 2">BR 11140</strain>
    </source>
</reference>
<proteinExistence type="predicted"/>
<evidence type="ECO:0000313" key="2">
    <source>
        <dbReference type="Proteomes" id="UP000318050"/>
    </source>
</evidence>
<comment type="caution">
    <text evidence="1">The sequence shown here is derived from an EMBL/GenBank/DDBJ whole genome shotgun (WGS) entry which is preliminary data.</text>
</comment>
<dbReference type="Proteomes" id="UP000318050">
    <property type="component" value="Unassembled WGS sequence"/>
</dbReference>
<gene>
    <name evidence="1" type="ORF">FBZ92_109204</name>
</gene>
<name>A0A560IK89_9PROT</name>